<feature type="domain" description="Tyrosine specific protein phosphatases" evidence="2">
    <location>
        <begin position="1"/>
        <end position="73"/>
    </location>
</feature>
<dbReference type="Gene3D" id="3.90.190.10">
    <property type="entry name" value="Protein tyrosine phosphatase superfamily"/>
    <property type="match status" value="1"/>
</dbReference>
<reference evidence="3" key="1">
    <citation type="submission" date="2018-11" db="EMBL/GenBank/DDBJ databases">
        <authorList>
            <consortium name="Pathogen Informatics"/>
        </authorList>
    </citation>
    <scope>NUCLEOTIDE SEQUENCE</scope>
</reference>
<dbReference type="PROSITE" id="PS50055">
    <property type="entry name" value="TYR_PHOSPHATASE_PTP"/>
    <property type="match status" value="1"/>
</dbReference>
<dbReference type="SMART" id="SM00404">
    <property type="entry name" value="PTPc_motif"/>
    <property type="match status" value="1"/>
</dbReference>
<dbReference type="OrthoDB" id="10253954at2759"/>
<evidence type="ECO:0000313" key="3">
    <source>
        <dbReference type="EMBL" id="VEL18580.1"/>
    </source>
</evidence>
<evidence type="ECO:0000313" key="4">
    <source>
        <dbReference type="Proteomes" id="UP000784294"/>
    </source>
</evidence>
<proteinExistence type="predicted"/>
<dbReference type="Pfam" id="PF00102">
    <property type="entry name" value="Y_phosphatase"/>
    <property type="match status" value="1"/>
</dbReference>
<sequence>MAKPTADADYDAGETISSFLYSSAGVGRTGTFIAIDTIMRQIRAGHQLIDIFGVCLYLRYWRRLMVEMKSQYLFIHAYLGYKLKQNADRDDLQPWKRRRSIKEEDTEAFQRVP</sequence>
<dbReference type="PANTHER" id="PTHR19134">
    <property type="entry name" value="RECEPTOR-TYPE TYROSINE-PROTEIN PHOSPHATASE"/>
    <property type="match status" value="1"/>
</dbReference>
<dbReference type="PRINTS" id="PR00700">
    <property type="entry name" value="PRTYPHPHTASE"/>
</dbReference>
<name>A0A3S4ZSB8_9PLAT</name>
<dbReference type="GO" id="GO:0004725">
    <property type="term" value="F:protein tyrosine phosphatase activity"/>
    <property type="evidence" value="ECO:0007669"/>
    <property type="project" value="InterPro"/>
</dbReference>
<dbReference type="PROSITE" id="PS50056">
    <property type="entry name" value="TYR_PHOSPHATASE_2"/>
    <property type="match status" value="1"/>
</dbReference>
<comment type="caution">
    <text evidence="3">The sequence shown here is derived from an EMBL/GenBank/DDBJ whole genome shotgun (WGS) entry which is preliminary data.</text>
</comment>
<gene>
    <name evidence="3" type="ORF">PXEA_LOCUS12020</name>
</gene>
<evidence type="ECO:0008006" key="5">
    <source>
        <dbReference type="Google" id="ProtNLM"/>
    </source>
</evidence>
<evidence type="ECO:0000259" key="1">
    <source>
        <dbReference type="PROSITE" id="PS50055"/>
    </source>
</evidence>
<keyword evidence="4" id="KW-1185">Reference proteome</keyword>
<dbReference type="Proteomes" id="UP000784294">
    <property type="component" value="Unassembled WGS sequence"/>
</dbReference>
<dbReference type="InterPro" id="IPR003595">
    <property type="entry name" value="Tyr_Pase_cat"/>
</dbReference>
<dbReference type="InterPro" id="IPR029021">
    <property type="entry name" value="Prot-tyrosine_phosphatase-like"/>
</dbReference>
<protein>
    <recommendedName>
        <fullName evidence="5">Tyrosine specific protein phosphatases domain-containing protein</fullName>
    </recommendedName>
</protein>
<feature type="domain" description="Tyrosine-protein phosphatase" evidence="1">
    <location>
        <begin position="20"/>
        <end position="76"/>
    </location>
</feature>
<dbReference type="AlphaFoldDB" id="A0A3S4ZSB8"/>
<dbReference type="PANTHER" id="PTHR19134:SF449">
    <property type="entry name" value="TYROSINE-PROTEIN PHOSPHATASE 1"/>
    <property type="match status" value="1"/>
</dbReference>
<dbReference type="SUPFAM" id="SSF52799">
    <property type="entry name" value="(Phosphotyrosine protein) phosphatases II"/>
    <property type="match status" value="1"/>
</dbReference>
<dbReference type="InterPro" id="IPR000242">
    <property type="entry name" value="PTP_cat"/>
</dbReference>
<organism evidence="3 4">
    <name type="scientific">Protopolystoma xenopodis</name>
    <dbReference type="NCBI Taxonomy" id="117903"/>
    <lineage>
        <taxon>Eukaryota</taxon>
        <taxon>Metazoa</taxon>
        <taxon>Spiralia</taxon>
        <taxon>Lophotrochozoa</taxon>
        <taxon>Platyhelminthes</taxon>
        <taxon>Monogenea</taxon>
        <taxon>Polyopisthocotylea</taxon>
        <taxon>Polystomatidea</taxon>
        <taxon>Polystomatidae</taxon>
        <taxon>Protopolystoma</taxon>
    </lineage>
</organism>
<dbReference type="InterPro" id="IPR050348">
    <property type="entry name" value="Protein-Tyr_Phosphatase"/>
</dbReference>
<dbReference type="InterPro" id="IPR000387">
    <property type="entry name" value="Tyr_Pase_dom"/>
</dbReference>
<evidence type="ECO:0000259" key="2">
    <source>
        <dbReference type="PROSITE" id="PS50056"/>
    </source>
</evidence>
<dbReference type="EMBL" id="CAAALY010037666">
    <property type="protein sequence ID" value="VEL18580.1"/>
    <property type="molecule type" value="Genomic_DNA"/>
</dbReference>
<accession>A0A3S4ZSB8</accession>